<evidence type="ECO:0000313" key="9">
    <source>
        <dbReference type="EMBL" id="AWN22635.1"/>
    </source>
</evidence>
<dbReference type="KEGG" id="dez:DKM44_04810"/>
<dbReference type="Pfam" id="PF21338">
    <property type="entry name" value="Top1B_N_bact"/>
    <property type="match status" value="1"/>
</dbReference>
<dbReference type="GO" id="GO:0003917">
    <property type="term" value="F:DNA topoisomerase type I (single strand cut, ATP-independent) activity"/>
    <property type="evidence" value="ECO:0007669"/>
    <property type="project" value="UniProtKB-EC"/>
</dbReference>
<evidence type="ECO:0000259" key="8">
    <source>
        <dbReference type="Pfam" id="PF21338"/>
    </source>
</evidence>
<evidence type="ECO:0000313" key="10">
    <source>
        <dbReference type="Proteomes" id="UP000245368"/>
    </source>
</evidence>
<dbReference type="Pfam" id="PF01028">
    <property type="entry name" value="Topoisom_I"/>
    <property type="match status" value="1"/>
</dbReference>
<dbReference type="Gene3D" id="3.30.66.10">
    <property type="entry name" value="DNA topoisomerase I domain"/>
    <property type="match status" value="1"/>
</dbReference>
<proteinExistence type="inferred from homology"/>
<evidence type="ECO:0000256" key="2">
    <source>
        <dbReference type="ARBA" id="ARBA00006645"/>
    </source>
</evidence>
<dbReference type="Gene3D" id="3.90.15.10">
    <property type="entry name" value="Topoisomerase I, Chain A, domain 3"/>
    <property type="match status" value="1"/>
</dbReference>
<dbReference type="AlphaFoldDB" id="A0A2Z3JCF2"/>
<evidence type="ECO:0000256" key="6">
    <source>
        <dbReference type="ARBA" id="ARBA00023235"/>
    </source>
</evidence>
<dbReference type="InterPro" id="IPR035447">
    <property type="entry name" value="DNA_topo_I_N_sf"/>
</dbReference>
<dbReference type="SUPFAM" id="SSF56349">
    <property type="entry name" value="DNA breaking-rejoining enzymes"/>
    <property type="match status" value="1"/>
</dbReference>
<dbReference type="InterPro" id="IPR049331">
    <property type="entry name" value="Top1B_N_bact"/>
</dbReference>
<dbReference type="EMBL" id="CP029494">
    <property type="protein sequence ID" value="AWN22635.1"/>
    <property type="molecule type" value="Genomic_DNA"/>
</dbReference>
<comment type="similarity">
    <text evidence="2">Belongs to the type IB topoisomerase family.</text>
</comment>
<protein>
    <recommendedName>
        <fullName evidence="3">DNA topoisomerase</fullName>
        <ecNumber evidence="3">5.6.2.1</ecNumber>
    </recommendedName>
</protein>
<dbReference type="CDD" id="cd00659">
    <property type="entry name" value="Topo_IB_C"/>
    <property type="match status" value="1"/>
</dbReference>
<feature type="domain" description="DNA topoisomerase I catalytic core eukaryotic-type" evidence="7">
    <location>
        <begin position="88"/>
        <end position="289"/>
    </location>
</feature>
<accession>A0A2Z3JCF2</accession>
<keyword evidence="4" id="KW-0799">Topoisomerase</keyword>
<sequence length="346" mass="38924">MVSRTDLLQEEYLRREGHEVGKFEYFWPDGTPYQDDAGLARIAALAVPPAYHEVYVSPDEGAEVQAFGRDAAGRLQYRYHPDFVQAGAMKKWQRLIRFAGALPNLRTVTTSDLRLASGEGGGLPRRKVLALMTRLLHVARFRVGSDIYARNHKTYGLSTLRQRHVKVEGNTLIFDFKGKHSIWQHKQTVDKTLAANVQKLLALPGPWLFQSVDDGQRRRIRASDLNAYLHDVIGPFTAKDFRTWGGTLLAAEFLAEAGPPEDEKVARKTLVECVKYVAADLGNTPAVTRESYICPVIFDRYLASKVLDDYEPRATKSPSLEGLTRSEAALKRLLESEKTLRKGKAR</sequence>
<keyword evidence="5" id="KW-0238">DNA-binding</keyword>
<evidence type="ECO:0000256" key="5">
    <source>
        <dbReference type="ARBA" id="ARBA00023125"/>
    </source>
</evidence>
<organism evidence="9 10">
    <name type="scientific">Deinococcus irradiatisoli</name>
    <dbReference type="NCBI Taxonomy" id="2202254"/>
    <lineage>
        <taxon>Bacteria</taxon>
        <taxon>Thermotogati</taxon>
        <taxon>Deinococcota</taxon>
        <taxon>Deinococci</taxon>
        <taxon>Deinococcales</taxon>
        <taxon>Deinococcaceae</taxon>
        <taxon>Deinococcus</taxon>
    </lineage>
</organism>
<feature type="domain" description="DNA topoisomerase IB N-terminal" evidence="8">
    <location>
        <begin position="22"/>
        <end position="70"/>
    </location>
</feature>
<evidence type="ECO:0000256" key="3">
    <source>
        <dbReference type="ARBA" id="ARBA00012891"/>
    </source>
</evidence>
<evidence type="ECO:0000256" key="4">
    <source>
        <dbReference type="ARBA" id="ARBA00023029"/>
    </source>
</evidence>
<dbReference type="GO" id="GO:0003677">
    <property type="term" value="F:DNA binding"/>
    <property type="evidence" value="ECO:0007669"/>
    <property type="project" value="UniProtKB-KW"/>
</dbReference>
<reference evidence="9 10" key="1">
    <citation type="submission" date="2018-05" db="EMBL/GenBank/DDBJ databases">
        <title>Complete Genome Sequence of Deinococcus sp. strain 17bor-2.</title>
        <authorList>
            <person name="Srinivasan S."/>
        </authorList>
    </citation>
    <scope>NUCLEOTIDE SEQUENCE [LARGE SCALE GENOMIC DNA]</scope>
    <source>
        <strain evidence="9 10">17bor-2</strain>
    </source>
</reference>
<dbReference type="SUPFAM" id="SSF55869">
    <property type="entry name" value="DNA topoisomerase I domain"/>
    <property type="match status" value="1"/>
</dbReference>
<dbReference type="InterPro" id="IPR001631">
    <property type="entry name" value="TopoI"/>
</dbReference>
<keyword evidence="10" id="KW-1185">Reference proteome</keyword>
<name>A0A2Z3JCF2_9DEIO</name>
<gene>
    <name evidence="9" type="ORF">DKM44_04810</name>
</gene>
<evidence type="ECO:0000256" key="1">
    <source>
        <dbReference type="ARBA" id="ARBA00000213"/>
    </source>
</evidence>
<keyword evidence="6 9" id="KW-0413">Isomerase</keyword>
<dbReference type="InterPro" id="IPR011010">
    <property type="entry name" value="DNA_brk_join_enz"/>
</dbReference>
<dbReference type="GO" id="GO:0006265">
    <property type="term" value="P:DNA topological change"/>
    <property type="evidence" value="ECO:0007669"/>
    <property type="project" value="InterPro"/>
</dbReference>
<dbReference type="EC" id="5.6.2.1" evidence="3"/>
<comment type="catalytic activity">
    <reaction evidence="1">
        <text>ATP-independent breakage of single-stranded DNA, followed by passage and rejoining.</text>
        <dbReference type="EC" id="5.6.2.1"/>
    </reaction>
</comment>
<dbReference type="PRINTS" id="PR00416">
    <property type="entry name" value="EUTPISMRASEI"/>
</dbReference>
<evidence type="ECO:0000259" key="7">
    <source>
        <dbReference type="Pfam" id="PF01028"/>
    </source>
</evidence>
<dbReference type="InterPro" id="IPR014711">
    <property type="entry name" value="TopoI_cat_a-hlx-sub_euk"/>
</dbReference>
<dbReference type="InterPro" id="IPR013500">
    <property type="entry name" value="TopoI_cat_euk"/>
</dbReference>
<dbReference type="OrthoDB" id="9778962at2"/>
<dbReference type="RefSeq" id="WP_109825882.1">
    <property type="nucleotide sequence ID" value="NZ_CP029494.1"/>
</dbReference>
<dbReference type="PROSITE" id="PS52038">
    <property type="entry name" value="TOPO_IB_2"/>
    <property type="match status" value="1"/>
</dbReference>
<dbReference type="Gene3D" id="1.10.132.120">
    <property type="match status" value="1"/>
</dbReference>
<dbReference type="Proteomes" id="UP000245368">
    <property type="component" value="Chromosome"/>
</dbReference>